<accession>A0A0F9BSV9</accession>
<organism evidence="1">
    <name type="scientific">marine sediment metagenome</name>
    <dbReference type="NCBI Taxonomy" id="412755"/>
    <lineage>
        <taxon>unclassified sequences</taxon>
        <taxon>metagenomes</taxon>
        <taxon>ecological metagenomes</taxon>
    </lineage>
</organism>
<reference evidence="1" key="1">
    <citation type="journal article" date="2015" name="Nature">
        <title>Complex archaea that bridge the gap between prokaryotes and eukaryotes.</title>
        <authorList>
            <person name="Spang A."/>
            <person name="Saw J.H."/>
            <person name="Jorgensen S.L."/>
            <person name="Zaremba-Niedzwiedzka K."/>
            <person name="Martijn J."/>
            <person name="Lind A.E."/>
            <person name="van Eijk R."/>
            <person name="Schleper C."/>
            <person name="Guy L."/>
            <person name="Ettema T.J."/>
        </authorList>
    </citation>
    <scope>NUCLEOTIDE SEQUENCE</scope>
</reference>
<name>A0A0F9BSV9_9ZZZZ</name>
<dbReference type="AlphaFoldDB" id="A0A0F9BSV9"/>
<sequence>VKTILKVNDIPIDDLNIYKYKDKVRISPKPSFSQENFEAYTDAITSLLKAKWNKKDGFWVVSC</sequence>
<dbReference type="EMBL" id="LAZR01036359">
    <property type="protein sequence ID" value="KKL25059.1"/>
    <property type="molecule type" value="Genomic_DNA"/>
</dbReference>
<feature type="non-terminal residue" evidence="1">
    <location>
        <position position="1"/>
    </location>
</feature>
<evidence type="ECO:0000313" key="1">
    <source>
        <dbReference type="EMBL" id="KKL25059.1"/>
    </source>
</evidence>
<proteinExistence type="predicted"/>
<comment type="caution">
    <text evidence="1">The sequence shown here is derived from an EMBL/GenBank/DDBJ whole genome shotgun (WGS) entry which is preliminary data.</text>
</comment>
<protein>
    <submittedName>
        <fullName evidence="1">Uncharacterized protein</fullName>
    </submittedName>
</protein>
<gene>
    <name evidence="1" type="ORF">LCGC14_2409140</name>
</gene>